<name>A0ABD1Z281_9MARC</name>
<dbReference type="EMBL" id="JBHFFA010000002">
    <property type="protein sequence ID" value="KAL2641894.1"/>
    <property type="molecule type" value="Genomic_DNA"/>
</dbReference>
<evidence type="ECO:0000313" key="7">
    <source>
        <dbReference type="EMBL" id="KAL2641894.1"/>
    </source>
</evidence>
<reference evidence="7 8" key="1">
    <citation type="submission" date="2024-09" db="EMBL/GenBank/DDBJ databases">
        <title>Chromosome-scale assembly of Riccia fluitans.</title>
        <authorList>
            <person name="Paukszto L."/>
            <person name="Sawicki J."/>
            <person name="Karawczyk K."/>
            <person name="Piernik-Szablinska J."/>
            <person name="Szczecinska M."/>
            <person name="Mazdziarz M."/>
        </authorList>
    </citation>
    <scope>NUCLEOTIDE SEQUENCE [LARGE SCALE GENOMIC DNA]</scope>
    <source>
        <strain evidence="7">Rf_01</strain>
        <tissue evidence="7">Aerial parts of the thallus</tissue>
    </source>
</reference>
<proteinExistence type="inferred from homology"/>
<dbReference type="SUPFAM" id="SSF103481">
    <property type="entry name" value="Multidrug resistance efflux transporter EmrE"/>
    <property type="match status" value="1"/>
</dbReference>
<comment type="similarity">
    <text evidence="2">Belongs to the TMEM144 family.</text>
</comment>
<comment type="subcellular location">
    <subcellularLocation>
        <location evidence="1">Membrane</location>
        <topology evidence="1">Multi-pass membrane protein</topology>
    </subcellularLocation>
</comment>
<keyword evidence="8" id="KW-1185">Reference proteome</keyword>
<dbReference type="Pfam" id="PF07857">
    <property type="entry name" value="TMEM144"/>
    <property type="match status" value="1"/>
</dbReference>
<keyword evidence="3 6" id="KW-0812">Transmembrane</keyword>
<organism evidence="7 8">
    <name type="scientific">Riccia fluitans</name>
    <dbReference type="NCBI Taxonomy" id="41844"/>
    <lineage>
        <taxon>Eukaryota</taxon>
        <taxon>Viridiplantae</taxon>
        <taxon>Streptophyta</taxon>
        <taxon>Embryophyta</taxon>
        <taxon>Marchantiophyta</taxon>
        <taxon>Marchantiopsida</taxon>
        <taxon>Marchantiidae</taxon>
        <taxon>Marchantiales</taxon>
        <taxon>Ricciaceae</taxon>
        <taxon>Riccia</taxon>
    </lineage>
</organism>
<dbReference type="InterPro" id="IPR037185">
    <property type="entry name" value="EmrE-like"/>
</dbReference>
<feature type="transmembrane region" description="Helical" evidence="6">
    <location>
        <begin position="113"/>
        <end position="137"/>
    </location>
</feature>
<feature type="transmembrane region" description="Helical" evidence="6">
    <location>
        <begin position="89"/>
        <end position="106"/>
    </location>
</feature>
<dbReference type="Proteomes" id="UP001605036">
    <property type="component" value="Unassembled WGS sequence"/>
</dbReference>
<accession>A0ABD1Z281</accession>
<sequence length="345" mass="36137">MRGNPMTETLWQAAHGDADVFMAQGGGVAIAMGTLLSVLAAIANGSFTIFMKTNAVRRARVDPIIFTFWACVGIILSSLLSLIKFKFVFSIMGVISGLLFVLSAANSFRAVRLIGVSVGTGVWSGTAVLVSFVAGILLDPQGGVRSTVWALVAIIVIMLGILGVTYSGHIGRVASGQEESLEALLQRQPGPGETAGTFSTGVFTAIFAGVMGGLIMIPLTREKPYLQGIPYLPSFAIGVAIFAPIVVAIPYVTRSEKQWPNLAPGAAALPGIVAGIVWNIGNVLSIIAITQISYSIAYPIFQCGIFVAGLWGMLLFEEISGTSATSFWISGLLIIVGVALLAFAH</sequence>
<keyword evidence="4 6" id="KW-1133">Transmembrane helix</keyword>
<evidence type="ECO:0000256" key="1">
    <source>
        <dbReference type="ARBA" id="ARBA00004141"/>
    </source>
</evidence>
<feature type="transmembrane region" description="Helical" evidence="6">
    <location>
        <begin position="265"/>
        <end position="290"/>
    </location>
</feature>
<evidence type="ECO:0000256" key="5">
    <source>
        <dbReference type="ARBA" id="ARBA00023136"/>
    </source>
</evidence>
<dbReference type="InterPro" id="IPR010651">
    <property type="entry name" value="Sugar_transport"/>
</dbReference>
<feature type="transmembrane region" description="Helical" evidence="6">
    <location>
        <begin position="149"/>
        <end position="174"/>
    </location>
</feature>
<protein>
    <submittedName>
        <fullName evidence="7">Uncharacterized protein</fullName>
    </submittedName>
</protein>
<dbReference type="AlphaFoldDB" id="A0ABD1Z281"/>
<dbReference type="PANTHER" id="PTHR16119">
    <property type="entry name" value="TRANSMEMBRANE PROTEIN 144"/>
    <property type="match status" value="1"/>
</dbReference>
<dbReference type="InterPro" id="IPR012435">
    <property type="entry name" value="TMEM144"/>
</dbReference>
<dbReference type="PANTHER" id="PTHR16119:SF22">
    <property type="entry name" value="EAMA DOMAIN-CONTAINING PROTEIN"/>
    <property type="match status" value="1"/>
</dbReference>
<feature type="transmembrane region" description="Helical" evidence="6">
    <location>
        <begin position="231"/>
        <end position="253"/>
    </location>
</feature>
<feature type="transmembrane region" description="Helical" evidence="6">
    <location>
        <begin position="327"/>
        <end position="344"/>
    </location>
</feature>
<keyword evidence="5 6" id="KW-0472">Membrane</keyword>
<feature type="transmembrane region" description="Helical" evidence="6">
    <location>
        <begin position="296"/>
        <end position="315"/>
    </location>
</feature>
<evidence type="ECO:0000256" key="2">
    <source>
        <dbReference type="ARBA" id="ARBA00005731"/>
    </source>
</evidence>
<comment type="caution">
    <text evidence="7">The sequence shown here is derived from an EMBL/GenBank/DDBJ whole genome shotgun (WGS) entry which is preliminary data.</text>
</comment>
<evidence type="ECO:0000313" key="8">
    <source>
        <dbReference type="Proteomes" id="UP001605036"/>
    </source>
</evidence>
<evidence type="ECO:0000256" key="4">
    <source>
        <dbReference type="ARBA" id="ARBA00022989"/>
    </source>
</evidence>
<evidence type="ECO:0000256" key="6">
    <source>
        <dbReference type="SAM" id="Phobius"/>
    </source>
</evidence>
<dbReference type="GO" id="GO:0016020">
    <property type="term" value="C:membrane"/>
    <property type="evidence" value="ECO:0007669"/>
    <property type="project" value="UniProtKB-SubCell"/>
</dbReference>
<evidence type="ECO:0000256" key="3">
    <source>
        <dbReference type="ARBA" id="ARBA00022692"/>
    </source>
</evidence>
<feature type="transmembrane region" description="Helical" evidence="6">
    <location>
        <begin position="195"/>
        <end position="219"/>
    </location>
</feature>
<gene>
    <name evidence="7" type="ORF">R1flu_009481</name>
</gene>
<feature type="transmembrane region" description="Helical" evidence="6">
    <location>
        <begin position="64"/>
        <end position="83"/>
    </location>
</feature>
<feature type="transmembrane region" description="Helical" evidence="6">
    <location>
        <begin position="20"/>
        <end position="43"/>
    </location>
</feature>